<evidence type="ECO:0000313" key="4">
    <source>
        <dbReference type="EMBL" id="OKH25732.1"/>
    </source>
</evidence>
<dbReference type="PRINTS" id="PR00080">
    <property type="entry name" value="SDRFAMILY"/>
</dbReference>
<dbReference type="SUPFAM" id="SSF51735">
    <property type="entry name" value="NAD(P)-binding Rossmann-fold domains"/>
    <property type="match status" value="1"/>
</dbReference>
<dbReference type="Pfam" id="PF00106">
    <property type="entry name" value="adh_short"/>
    <property type="match status" value="1"/>
</dbReference>
<dbReference type="EMBL" id="MRCC01000009">
    <property type="protein sequence ID" value="OKH25732.1"/>
    <property type="molecule type" value="Genomic_DNA"/>
</dbReference>
<dbReference type="PANTHER" id="PTHR42901:SF1">
    <property type="entry name" value="ALCOHOL DEHYDROGENASE"/>
    <property type="match status" value="1"/>
</dbReference>
<dbReference type="AlphaFoldDB" id="A0A1U7HQ66"/>
<dbReference type="STRING" id="247279.NIES1031_12005"/>
<accession>A0A1U7HQ66</accession>
<dbReference type="GO" id="GO:0016491">
    <property type="term" value="F:oxidoreductase activity"/>
    <property type="evidence" value="ECO:0007669"/>
    <property type="project" value="UniProtKB-KW"/>
</dbReference>
<evidence type="ECO:0000313" key="5">
    <source>
        <dbReference type="Proteomes" id="UP000185984"/>
    </source>
</evidence>
<proteinExistence type="inferred from homology"/>
<dbReference type="InterPro" id="IPR036291">
    <property type="entry name" value="NAD(P)-bd_dom_sf"/>
</dbReference>
<evidence type="ECO:0000256" key="2">
    <source>
        <dbReference type="ARBA" id="ARBA00023002"/>
    </source>
</evidence>
<dbReference type="Proteomes" id="UP000185984">
    <property type="component" value="Unassembled WGS sequence"/>
</dbReference>
<protein>
    <submittedName>
        <fullName evidence="4">Oxidoreductase</fullName>
    </submittedName>
</protein>
<reference evidence="4 5" key="1">
    <citation type="submission" date="2016-11" db="EMBL/GenBank/DDBJ databases">
        <title>Draft Genome Sequences of Nine Cyanobacterial Strains from Diverse Habitats.</title>
        <authorList>
            <person name="Zhu T."/>
            <person name="Hou S."/>
            <person name="Lu X."/>
            <person name="Hess W.R."/>
        </authorList>
    </citation>
    <scope>NUCLEOTIDE SEQUENCE [LARGE SCALE GENOMIC DNA]</scope>
    <source>
        <strain evidence="4 5">5.2 s.c.1</strain>
    </source>
</reference>
<dbReference type="OrthoDB" id="9808814at2"/>
<gene>
    <name evidence="4" type="ORF">NIES1031_12005</name>
</gene>
<dbReference type="PRINTS" id="PR00081">
    <property type="entry name" value="GDHRDH"/>
</dbReference>
<keyword evidence="2" id="KW-0560">Oxidoreductase</keyword>
<dbReference type="InterPro" id="IPR002347">
    <property type="entry name" value="SDR_fam"/>
</dbReference>
<organism evidence="4 5">
    <name type="scientific">Chroogloeocystis siderophila 5.2 s.c.1</name>
    <dbReference type="NCBI Taxonomy" id="247279"/>
    <lineage>
        <taxon>Bacteria</taxon>
        <taxon>Bacillati</taxon>
        <taxon>Cyanobacteriota</taxon>
        <taxon>Cyanophyceae</taxon>
        <taxon>Oscillatoriophycideae</taxon>
        <taxon>Chroococcales</taxon>
        <taxon>Chroococcaceae</taxon>
        <taxon>Chroogloeocystis</taxon>
    </lineage>
</organism>
<comment type="caution">
    <text evidence="4">The sequence shown here is derived from an EMBL/GenBank/DDBJ whole genome shotgun (WGS) entry which is preliminary data.</text>
</comment>
<dbReference type="PIRSF" id="PIRSF000126">
    <property type="entry name" value="11-beta-HSD1"/>
    <property type="match status" value="1"/>
</dbReference>
<evidence type="ECO:0000256" key="1">
    <source>
        <dbReference type="ARBA" id="ARBA00006484"/>
    </source>
</evidence>
<evidence type="ECO:0000256" key="3">
    <source>
        <dbReference type="RuleBase" id="RU000363"/>
    </source>
</evidence>
<name>A0A1U7HQ66_9CHRO</name>
<comment type="similarity">
    <text evidence="1 3">Belongs to the short-chain dehydrogenases/reductases (SDR) family.</text>
</comment>
<dbReference type="RefSeq" id="WP_073549613.1">
    <property type="nucleotide sequence ID" value="NZ_CAWMVK010000043.1"/>
</dbReference>
<sequence length="261" mass="28838">MTTALITGASAGIGAAFAQELAARKTNLVLVARSQTKLEQLATQLQTQYQIQVEIIPQDLTAPQAAQTVFDTLNSKSIAIDLLINNAGFGEYGDFLELDRERQLNMIQLNILALVDLTHLFLSQMRQRGSGNIINMSSVAAFQSMPYFSVYAATKSFILSFSEALWAENRKYGVRVIAVCPGPTDTNFFTDAEFPPILVNIAEKNYTSTKVVVREALAAIEQEHPVIVPGDLRNQILANIPRFLPREAITTFWKTVLGSRK</sequence>
<keyword evidence="5" id="KW-1185">Reference proteome</keyword>
<dbReference type="Gene3D" id="3.40.50.720">
    <property type="entry name" value="NAD(P)-binding Rossmann-like Domain"/>
    <property type="match status" value="1"/>
</dbReference>
<dbReference type="PANTHER" id="PTHR42901">
    <property type="entry name" value="ALCOHOL DEHYDROGENASE"/>
    <property type="match status" value="1"/>
</dbReference>